<accession>A0A3M7QJP6</accession>
<keyword evidence="2" id="KW-1185">Reference proteome</keyword>
<sequence>MITLTFKQIVTIKTDNAANMAFSHSDCVSKKAKIILQCLNLILSERKSIPKPIEVRLNSELKALRAFCKIKLLI</sequence>
<name>A0A3M7QJP6_BRAPC</name>
<proteinExistence type="predicted"/>
<dbReference type="EMBL" id="REGN01005896">
    <property type="protein sequence ID" value="RNA11656.1"/>
    <property type="molecule type" value="Genomic_DNA"/>
</dbReference>
<protein>
    <submittedName>
        <fullName evidence="1">Uncharacterized protein</fullName>
    </submittedName>
</protein>
<dbReference type="Proteomes" id="UP000276133">
    <property type="component" value="Unassembled WGS sequence"/>
</dbReference>
<organism evidence="1 2">
    <name type="scientific">Brachionus plicatilis</name>
    <name type="common">Marine rotifer</name>
    <name type="synonym">Brachionus muelleri</name>
    <dbReference type="NCBI Taxonomy" id="10195"/>
    <lineage>
        <taxon>Eukaryota</taxon>
        <taxon>Metazoa</taxon>
        <taxon>Spiralia</taxon>
        <taxon>Gnathifera</taxon>
        <taxon>Rotifera</taxon>
        <taxon>Eurotatoria</taxon>
        <taxon>Monogononta</taxon>
        <taxon>Pseudotrocha</taxon>
        <taxon>Ploima</taxon>
        <taxon>Brachionidae</taxon>
        <taxon>Brachionus</taxon>
    </lineage>
</organism>
<evidence type="ECO:0000313" key="1">
    <source>
        <dbReference type="EMBL" id="RNA11656.1"/>
    </source>
</evidence>
<gene>
    <name evidence="1" type="ORF">BpHYR1_045861</name>
</gene>
<comment type="caution">
    <text evidence="1">The sequence shown here is derived from an EMBL/GenBank/DDBJ whole genome shotgun (WGS) entry which is preliminary data.</text>
</comment>
<dbReference type="AlphaFoldDB" id="A0A3M7QJP6"/>
<evidence type="ECO:0000313" key="2">
    <source>
        <dbReference type="Proteomes" id="UP000276133"/>
    </source>
</evidence>
<reference evidence="1 2" key="1">
    <citation type="journal article" date="2018" name="Sci. Rep.">
        <title>Genomic signatures of local adaptation to the degree of environmental predictability in rotifers.</title>
        <authorList>
            <person name="Franch-Gras L."/>
            <person name="Hahn C."/>
            <person name="Garcia-Roger E.M."/>
            <person name="Carmona M.J."/>
            <person name="Serra M."/>
            <person name="Gomez A."/>
        </authorList>
    </citation>
    <scope>NUCLEOTIDE SEQUENCE [LARGE SCALE GENOMIC DNA]</scope>
    <source>
        <strain evidence="1">HYR1</strain>
    </source>
</reference>